<sequence length="283" mass="31866">MRAHNNVERTHLLDELTAAADSSGELKQLFFEDRTQVEGCTGLAPYLAHQLSRPLRCSDYAGPEIEFVLSVVRLLGAMCFDMQLQTSCLDMLSVNELVANLLARGAESFNTQDNSREEVIDVSLRVLREDLMDAQAALLLALDAMQQYEDFRLYQHQQMRGLLIERTTSVMQQALHAPALTQWLPKFFKRVCVAVSRVAIAIEQEHECEDDDTVQSEVEGEDEGGETDIEEDESDFSEALDPLQMLALWRSVTVLDLFVKSDVAAGSDHIPGLLLRTRKDYIE</sequence>
<gene>
    <name evidence="2" type="ORF">Plil01_001246200</name>
</gene>
<organism evidence="2 3">
    <name type="scientific">Phytophthora lilii</name>
    <dbReference type="NCBI Taxonomy" id="2077276"/>
    <lineage>
        <taxon>Eukaryota</taxon>
        <taxon>Sar</taxon>
        <taxon>Stramenopiles</taxon>
        <taxon>Oomycota</taxon>
        <taxon>Peronosporomycetes</taxon>
        <taxon>Peronosporales</taxon>
        <taxon>Peronosporaceae</taxon>
        <taxon>Phytophthora</taxon>
    </lineage>
</organism>
<accession>A0A9W6UC66</accession>
<protein>
    <submittedName>
        <fullName evidence="2">Unnamed protein product</fullName>
    </submittedName>
</protein>
<dbReference type="OrthoDB" id="127076at2759"/>
<evidence type="ECO:0000256" key="1">
    <source>
        <dbReference type="SAM" id="MobiDB-lite"/>
    </source>
</evidence>
<dbReference type="EMBL" id="BSXW01000772">
    <property type="protein sequence ID" value="GMF29381.1"/>
    <property type="molecule type" value="Genomic_DNA"/>
</dbReference>
<name>A0A9W6UC66_9STRA</name>
<feature type="region of interest" description="Disordered" evidence="1">
    <location>
        <begin position="208"/>
        <end position="235"/>
    </location>
</feature>
<keyword evidence="3" id="KW-1185">Reference proteome</keyword>
<reference evidence="2" key="1">
    <citation type="submission" date="2023-04" db="EMBL/GenBank/DDBJ databases">
        <title>Phytophthora lilii NBRC 32176.</title>
        <authorList>
            <person name="Ichikawa N."/>
            <person name="Sato H."/>
            <person name="Tonouchi N."/>
        </authorList>
    </citation>
    <scope>NUCLEOTIDE SEQUENCE</scope>
    <source>
        <strain evidence="2">NBRC 32176</strain>
    </source>
</reference>
<dbReference type="Proteomes" id="UP001165083">
    <property type="component" value="Unassembled WGS sequence"/>
</dbReference>
<comment type="caution">
    <text evidence="2">The sequence shown here is derived from an EMBL/GenBank/DDBJ whole genome shotgun (WGS) entry which is preliminary data.</text>
</comment>
<dbReference type="AlphaFoldDB" id="A0A9W6UC66"/>
<evidence type="ECO:0000313" key="2">
    <source>
        <dbReference type="EMBL" id="GMF29381.1"/>
    </source>
</evidence>
<evidence type="ECO:0000313" key="3">
    <source>
        <dbReference type="Proteomes" id="UP001165083"/>
    </source>
</evidence>
<proteinExistence type="predicted"/>